<name>A0A917ICS6_9MICO</name>
<evidence type="ECO:0000313" key="2">
    <source>
        <dbReference type="Proteomes" id="UP000657592"/>
    </source>
</evidence>
<dbReference type="RefSeq" id="WP_188754367.1">
    <property type="nucleotide sequence ID" value="NZ_BMJY01000001.1"/>
</dbReference>
<dbReference type="AlphaFoldDB" id="A0A917ICS6"/>
<reference evidence="1" key="1">
    <citation type="journal article" date="2014" name="Int. J. Syst. Evol. Microbiol.">
        <title>Complete genome sequence of Corynebacterium casei LMG S-19264T (=DSM 44701T), isolated from a smear-ripened cheese.</title>
        <authorList>
            <consortium name="US DOE Joint Genome Institute (JGI-PGF)"/>
            <person name="Walter F."/>
            <person name="Albersmeier A."/>
            <person name="Kalinowski J."/>
            <person name="Ruckert C."/>
        </authorList>
    </citation>
    <scope>NUCLEOTIDE SEQUENCE</scope>
    <source>
        <strain evidence="1">CGMCC 1.15794</strain>
    </source>
</reference>
<reference evidence="1" key="2">
    <citation type="submission" date="2020-09" db="EMBL/GenBank/DDBJ databases">
        <authorList>
            <person name="Sun Q."/>
            <person name="Zhou Y."/>
        </authorList>
    </citation>
    <scope>NUCLEOTIDE SEQUENCE</scope>
    <source>
        <strain evidence="1">CGMCC 1.15794</strain>
    </source>
</reference>
<comment type="caution">
    <text evidence="1">The sequence shown here is derived from an EMBL/GenBank/DDBJ whole genome shotgun (WGS) entry which is preliminary data.</text>
</comment>
<organism evidence="1 2">
    <name type="scientific">Microbacterium album</name>
    <dbReference type="NCBI Taxonomy" id="2053191"/>
    <lineage>
        <taxon>Bacteria</taxon>
        <taxon>Bacillati</taxon>
        <taxon>Actinomycetota</taxon>
        <taxon>Actinomycetes</taxon>
        <taxon>Micrococcales</taxon>
        <taxon>Microbacteriaceae</taxon>
        <taxon>Microbacterium</taxon>
    </lineage>
</organism>
<evidence type="ECO:0000313" key="1">
    <source>
        <dbReference type="EMBL" id="GGH34279.1"/>
    </source>
</evidence>
<accession>A0A917ICS6</accession>
<dbReference type="Proteomes" id="UP000657592">
    <property type="component" value="Unassembled WGS sequence"/>
</dbReference>
<keyword evidence="2" id="KW-1185">Reference proteome</keyword>
<protein>
    <submittedName>
        <fullName evidence="1">Uncharacterized protein</fullName>
    </submittedName>
</protein>
<gene>
    <name evidence="1" type="ORF">GCM10010921_01860</name>
</gene>
<dbReference type="EMBL" id="BMJY01000001">
    <property type="protein sequence ID" value="GGH34279.1"/>
    <property type="molecule type" value="Genomic_DNA"/>
</dbReference>
<sequence>MDAQLVAALGSSTVLGIVITKVFDWVRDARAGHLQRRRAEVDRAITERDKALVALEASECAEEDAARRVRIVEESLAIHRRVIIDAPCLGPEALPTYPSRKD</sequence>
<proteinExistence type="predicted"/>